<dbReference type="RefSeq" id="WP_148296331.1">
    <property type="nucleotide sequence ID" value="NZ_CP006569.1"/>
</dbReference>
<accession>W0I1V5</accession>
<dbReference type="Proteomes" id="UP000019028">
    <property type="component" value="Chromosome"/>
</dbReference>
<dbReference type="AlphaFoldDB" id="W0I1V5"/>
<evidence type="ECO:0000313" key="1">
    <source>
        <dbReference type="EMBL" id="AHF78772.1"/>
    </source>
</evidence>
<proteinExistence type="predicted"/>
<reference evidence="1 2" key="1">
    <citation type="journal article" date="2014" name="Genome Biol. Evol.">
        <title>Genome degeneration and adaptation in a nascent stage of symbiosis.</title>
        <authorList>
            <person name="Oakeson K.F."/>
            <person name="Gil R."/>
            <person name="Clayton A.L."/>
            <person name="Dunn D.M."/>
            <person name="von Niederhausern A.C."/>
            <person name="Hamil C."/>
            <person name="Aoyagi A."/>
            <person name="Duval B."/>
            <person name="Baca A."/>
            <person name="Silva F.J."/>
            <person name="Vallier A."/>
            <person name="Jackson D.G."/>
            <person name="Latorre A."/>
            <person name="Weiss R.B."/>
            <person name="Heddi A."/>
            <person name="Moya A."/>
            <person name="Dale C."/>
        </authorList>
    </citation>
    <scope>NUCLEOTIDE SEQUENCE [LARGE SCALE GENOMIC DNA]</scope>
    <source>
        <strain evidence="1 2">HS1</strain>
    </source>
</reference>
<dbReference type="KEGG" id="sod:Sant_3793"/>
<name>W0I1V5_9GAMM</name>
<organism evidence="1 2">
    <name type="scientific">Sodalis praecaptivus</name>
    <dbReference type="NCBI Taxonomy" id="1239307"/>
    <lineage>
        <taxon>Bacteria</taxon>
        <taxon>Pseudomonadati</taxon>
        <taxon>Pseudomonadota</taxon>
        <taxon>Gammaproteobacteria</taxon>
        <taxon>Enterobacterales</taxon>
        <taxon>Bruguierivoracaceae</taxon>
        <taxon>Sodalis</taxon>
    </lineage>
</organism>
<protein>
    <submittedName>
        <fullName evidence="1">Uncharacterized protein</fullName>
    </submittedName>
</protein>
<dbReference type="HOGENOM" id="CLU_1401636_0_0_6"/>
<evidence type="ECO:0000313" key="2">
    <source>
        <dbReference type="Proteomes" id="UP000019028"/>
    </source>
</evidence>
<keyword evidence="2" id="KW-1185">Reference proteome</keyword>
<gene>
    <name evidence="1" type="ORF">Sant_3793</name>
</gene>
<dbReference type="EMBL" id="CP006569">
    <property type="protein sequence ID" value="AHF78772.1"/>
    <property type="molecule type" value="Genomic_DNA"/>
</dbReference>
<sequence>MNVNNANLNAIQRPTRAEDGAIAPNQPTYSSIINMVTKASNTNNTFQSTQSVQRISTWCIYALANRDTSNMTLWESNIRNVSNYLDSESYTRRMHDSLNWSVSKILQFTKNPQLTLDIASKRVKNGEPCDKVAFEHDIKGLAYINLELKAVTGVAGERVRNGENIYKVLDDHSITRDAEAHRALRDIGIRSGHR</sequence>